<organism evidence="2 3">
    <name type="scientific">Candidatus Magnetominusculus xianensis</name>
    <dbReference type="NCBI Taxonomy" id="1748249"/>
    <lineage>
        <taxon>Bacteria</taxon>
        <taxon>Pseudomonadati</taxon>
        <taxon>Nitrospirota</taxon>
        <taxon>Nitrospiria</taxon>
        <taxon>Nitrospirales</taxon>
        <taxon>Nitrospiraceae</taxon>
        <taxon>Candidatus Magnetominusculus</taxon>
    </lineage>
</organism>
<dbReference type="InterPro" id="IPR036514">
    <property type="entry name" value="SGNH_hydro_sf"/>
</dbReference>
<gene>
    <name evidence="2" type="ORF">ASN18_0030</name>
</gene>
<evidence type="ECO:0000313" key="3">
    <source>
        <dbReference type="Proteomes" id="UP000060487"/>
    </source>
</evidence>
<dbReference type="Pfam" id="PF13472">
    <property type="entry name" value="Lipase_GDSL_2"/>
    <property type="match status" value="1"/>
</dbReference>
<dbReference type="EMBL" id="LNQR01000001">
    <property type="protein sequence ID" value="KWT95102.1"/>
    <property type="molecule type" value="Genomic_DNA"/>
</dbReference>
<dbReference type="InterPro" id="IPR051532">
    <property type="entry name" value="Ester_Hydrolysis_Enzymes"/>
</dbReference>
<evidence type="ECO:0000313" key="2">
    <source>
        <dbReference type="EMBL" id="KWT95102.1"/>
    </source>
</evidence>
<proteinExistence type="predicted"/>
<reference evidence="2 3" key="1">
    <citation type="submission" date="2015-11" db="EMBL/GenBank/DDBJ databases">
        <authorList>
            <person name="Lin W."/>
        </authorList>
    </citation>
    <scope>NUCLEOTIDE SEQUENCE [LARGE SCALE GENOMIC DNA]</scope>
    <source>
        <strain evidence="2 3">HCH-1</strain>
    </source>
</reference>
<dbReference type="PANTHER" id="PTHR30383">
    <property type="entry name" value="THIOESTERASE 1/PROTEASE 1/LYSOPHOSPHOLIPASE L1"/>
    <property type="match status" value="1"/>
</dbReference>
<dbReference type="PANTHER" id="PTHR30383:SF5">
    <property type="entry name" value="SGNH HYDROLASE-TYPE ESTERASE DOMAIN-CONTAINING PROTEIN"/>
    <property type="match status" value="1"/>
</dbReference>
<feature type="domain" description="SGNH hydrolase-type esterase" evidence="1">
    <location>
        <begin position="47"/>
        <end position="209"/>
    </location>
</feature>
<evidence type="ECO:0000259" key="1">
    <source>
        <dbReference type="Pfam" id="PF13472"/>
    </source>
</evidence>
<dbReference type="SUPFAM" id="SSF52266">
    <property type="entry name" value="SGNH hydrolase"/>
    <property type="match status" value="1"/>
</dbReference>
<keyword evidence="3" id="KW-1185">Reference proteome</keyword>
<protein>
    <submittedName>
        <fullName evidence="2">Sialate O-acetylesterase</fullName>
    </submittedName>
</protein>
<dbReference type="Proteomes" id="UP000060487">
    <property type="component" value="Unassembled WGS sequence"/>
</dbReference>
<dbReference type="Gene3D" id="3.40.50.1110">
    <property type="entry name" value="SGNH hydrolase"/>
    <property type="match status" value="1"/>
</dbReference>
<dbReference type="InterPro" id="IPR013830">
    <property type="entry name" value="SGNH_hydro"/>
</dbReference>
<accession>A0ABR5SP90</accession>
<comment type="caution">
    <text evidence="2">The sequence shown here is derived from an EMBL/GenBank/DDBJ whole genome shotgun (WGS) entry which is preliminary data.</text>
</comment>
<name>A0ABR5SP90_9BACT</name>
<sequence length="221" mass="24902">MRARCKSPLPDFISLNVKIMFKQAVIAFFIIIIMGVASGSSNEKIVFLGDSLTAYADWNELFPSDNIINRGISGNTTQDIYNRLGAVIKDAPKKIFIMVGINDIIRGKSVDDLTLTYNKILKVLINRLPNADIYVISVLPVNFSGDLYNLYVNTTVIAANERIKQSVKKHTKKDKVKFLDIYGTFTKSGTSGLIPMYTYDGIHLTHQGYLNWKQQIRPYVN</sequence>